<dbReference type="EMBL" id="CP042912">
    <property type="protein sequence ID" value="QEG23819.1"/>
    <property type="molecule type" value="Genomic_DNA"/>
</dbReference>
<accession>A0A5B9PE93</accession>
<feature type="domain" description="BPL/LPL catalytic" evidence="2">
    <location>
        <begin position="9"/>
        <end position="196"/>
    </location>
</feature>
<dbReference type="InterPro" id="IPR045864">
    <property type="entry name" value="aa-tRNA-synth_II/BPL/LPL"/>
</dbReference>
<dbReference type="RefSeq" id="WP_075083056.1">
    <property type="nucleotide sequence ID" value="NZ_CP042912.1"/>
</dbReference>
<dbReference type="InterPro" id="IPR004408">
    <property type="entry name" value="Biotin_CoA_COase_ligase"/>
</dbReference>
<dbReference type="CDD" id="cd16442">
    <property type="entry name" value="BPL"/>
    <property type="match status" value="1"/>
</dbReference>
<dbReference type="GO" id="GO:0005737">
    <property type="term" value="C:cytoplasm"/>
    <property type="evidence" value="ECO:0007669"/>
    <property type="project" value="TreeGrafter"/>
</dbReference>
<sequence>MADLNLQELEQIDGVGSVFHRPSMTSTSDIARERLLSNPQIALPMLTICDQQTAGRGQPGKSWLSDGQSLTFTLSIAASEIPEPNRSWLSLIAGVSVCESLDALDVTGSKLKWPNDVLIDRKKVCGILVEKISASNGQCFLIGIGINVNQTPEEIEALKNSDAKFPPGSLRGQGSEPIDVHALLKTVVERLHRNVMSESNWPESYQARMDFIGEQIEFVPPGGETITGVLAGVDPCGRICFEVEGKRLAFASGRWL</sequence>
<evidence type="ECO:0000313" key="3">
    <source>
        <dbReference type="EMBL" id="QEG23819.1"/>
    </source>
</evidence>
<protein>
    <submittedName>
        <fullName evidence="3">Bifunctional ligase/repressor BirA</fullName>
        <ecNumber evidence="3">6.3.4.15</ecNumber>
    </submittedName>
</protein>
<organism evidence="3 4">
    <name type="scientific">Mariniblastus fucicola</name>
    <dbReference type="NCBI Taxonomy" id="980251"/>
    <lineage>
        <taxon>Bacteria</taxon>
        <taxon>Pseudomonadati</taxon>
        <taxon>Planctomycetota</taxon>
        <taxon>Planctomycetia</taxon>
        <taxon>Pirellulales</taxon>
        <taxon>Pirellulaceae</taxon>
        <taxon>Mariniblastus</taxon>
    </lineage>
</organism>
<keyword evidence="1 3" id="KW-0436">Ligase</keyword>
<dbReference type="GO" id="GO:0004077">
    <property type="term" value="F:biotin--[biotin carboxyl-carrier protein] ligase activity"/>
    <property type="evidence" value="ECO:0007669"/>
    <property type="project" value="UniProtKB-EC"/>
</dbReference>
<dbReference type="NCBIfam" id="TIGR00121">
    <property type="entry name" value="birA_ligase"/>
    <property type="match status" value="1"/>
</dbReference>
<dbReference type="PANTHER" id="PTHR12835">
    <property type="entry name" value="BIOTIN PROTEIN LIGASE"/>
    <property type="match status" value="1"/>
</dbReference>
<dbReference type="EC" id="6.3.4.15" evidence="3"/>
<evidence type="ECO:0000313" key="4">
    <source>
        <dbReference type="Proteomes" id="UP000322214"/>
    </source>
</evidence>
<evidence type="ECO:0000259" key="2">
    <source>
        <dbReference type="PROSITE" id="PS51733"/>
    </source>
</evidence>
<dbReference type="PROSITE" id="PS51733">
    <property type="entry name" value="BPL_LPL_CATALYTIC"/>
    <property type="match status" value="1"/>
</dbReference>
<dbReference type="InterPro" id="IPR004143">
    <property type="entry name" value="BPL_LPL_catalytic"/>
</dbReference>
<proteinExistence type="predicted"/>
<dbReference type="SUPFAM" id="SSF55681">
    <property type="entry name" value="Class II aaRS and biotin synthetases"/>
    <property type="match status" value="1"/>
</dbReference>
<dbReference type="AlphaFoldDB" id="A0A5B9PE93"/>
<dbReference type="PANTHER" id="PTHR12835:SF5">
    <property type="entry name" value="BIOTIN--PROTEIN LIGASE"/>
    <property type="match status" value="1"/>
</dbReference>
<dbReference type="STRING" id="980251.GCA_001642875_00262"/>
<dbReference type="KEGG" id="mff:MFFC18_37230"/>
<name>A0A5B9PE93_9BACT</name>
<reference evidence="3 4" key="1">
    <citation type="submission" date="2019-08" db="EMBL/GenBank/DDBJ databases">
        <title>Deep-cultivation of Planctomycetes and their phenomic and genomic characterization uncovers novel biology.</title>
        <authorList>
            <person name="Wiegand S."/>
            <person name="Jogler M."/>
            <person name="Boedeker C."/>
            <person name="Pinto D."/>
            <person name="Vollmers J."/>
            <person name="Rivas-Marin E."/>
            <person name="Kohn T."/>
            <person name="Peeters S.H."/>
            <person name="Heuer A."/>
            <person name="Rast P."/>
            <person name="Oberbeckmann S."/>
            <person name="Bunk B."/>
            <person name="Jeske O."/>
            <person name="Meyerdierks A."/>
            <person name="Storesund J.E."/>
            <person name="Kallscheuer N."/>
            <person name="Luecker S."/>
            <person name="Lage O.M."/>
            <person name="Pohl T."/>
            <person name="Merkel B.J."/>
            <person name="Hornburger P."/>
            <person name="Mueller R.-W."/>
            <person name="Bruemmer F."/>
            <person name="Labrenz M."/>
            <person name="Spormann A.M."/>
            <person name="Op den Camp H."/>
            <person name="Overmann J."/>
            <person name="Amann R."/>
            <person name="Jetten M.S.M."/>
            <person name="Mascher T."/>
            <person name="Medema M.H."/>
            <person name="Devos D.P."/>
            <person name="Kaster A.-K."/>
            <person name="Ovreas L."/>
            <person name="Rohde M."/>
            <person name="Galperin M.Y."/>
            <person name="Jogler C."/>
        </authorList>
    </citation>
    <scope>NUCLEOTIDE SEQUENCE [LARGE SCALE GENOMIC DNA]</scope>
    <source>
        <strain evidence="3 4">FC18</strain>
    </source>
</reference>
<dbReference type="Pfam" id="PF03099">
    <property type="entry name" value="BPL_LplA_LipB"/>
    <property type="match status" value="1"/>
</dbReference>
<evidence type="ECO:0000256" key="1">
    <source>
        <dbReference type="ARBA" id="ARBA00022598"/>
    </source>
</evidence>
<dbReference type="Gene3D" id="3.30.930.10">
    <property type="entry name" value="Bira Bifunctional Protein, Domain 2"/>
    <property type="match status" value="1"/>
</dbReference>
<dbReference type="Proteomes" id="UP000322214">
    <property type="component" value="Chromosome"/>
</dbReference>
<gene>
    <name evidence="3" type="primary">birA</name>
    <name evidence="3" type="ORF">MFFC18_37230</name>
</gene>
<keyword evidence="4" id="KW-1185">Reference proteome</keyword>